<evidence type="ECO:0000313" key="1">
    <source>
        <dbReference type="EMBL" id="CAB4344643.1"/>
    </source>
</evidence>
<dbReference type="EMBL" id="CAESAJ010000203">
    <property type="protein sequence ID" value="CAB4344643.1"/>
    <property type="molecule type" value="Genomic_DNA"/>
</dbReference>
<protein>
    <submittedName>
        <fullName evidence="1">Unannotated protein</fullName>
    </submittedName>
</protein>
<accession>A0A6J5ZZ24</accession>
<dbReference type="InterPro" id="IPR038764">
    <property type="entry name" value="GNAT_N_AcTrfase_prd"/>
</dbReference>
<dbReference type="PANTHER" id="PTHR41700">
    <property type="entry name" value="GCN5-RELATED N-ACETYLTRANSFERASE"/>
    <property type="match status" value="1"/>
</dbReference>
<dbReference type="PANTHER" id="PTHR41700:SF1">
    <property type="entry name" value="N-ACETYLTRANSFERASE DOMAIN-CONTAINING PROTEIN"/>
    <property type="match status" value="1"/>
</dbReference>
<proteinExistence type="predicted"/>
<sequence>MASLRIENLHTPAQIEQACALLQSIWSGGPDVVPFDFAVALAHAEGYVAAAFDGDTVVATSIGFRGMHGDLPVLHSHVTGSIVPTGGLQLKHHQRGWALDHGIEYITWTFDPLVRRNMYFNLVKLGATAVSYLPNFYGPMADIINAGDDSDRVLALWDLRNDSPFTHSDKLRHTAISEEGDSPISHGLQDGIENLIHLPSDIESMRVNRDARVPLWRNQVRDVLEPALNSGWTLAGMLGHSACILRPSTTDKEMS</sequence>
<name>A0A6J5ZZ24_9ZZZZ</name>
<dbReference type="AlphaFoldDB" id="A0A6J5ZZ24"/>
<gene>
    <name evidence="1" type="ORF">UFOPK3770_01314</name>
</gene>
<organism evidence="1">
    <name type="scientific">freshwater metagenome</name>
    <dbReference type="NCBI Taxonomy" id="449393"/>
    <lineage>
        <taxon>unclassified sequences</taxon>
        <taxon>metagenomes</taxon>
        <taxon>ecological metagenomes</taxon>
    </lineage>
</organism>
<reference evidence="1" key="1">
    <citation type="submission" date="2020-05" db="EMBL/GenBank/DDBJ databases">
        <authorList>
            <person name="Chiriac C."/>
            <person name="Salcher M."/>
            <person name="Ghai R."/>
            <person name="Kavagutti S V."/>
        </authorList>
    </citation>
    <scope>NUCLEOTIDE SEQUENCE</scope>
</reference>